<evidence type="ECO:0000256" key="2">
    <source>
        <dbReference type="ARBA" id="ARBA00022741"/>
    </source>
</evidence>
<evidence type="ECO:0000313" key="7">
    <source>
        <dbReference type="Proteomes" id="UP000201169"/>
    </source>
</evidence>
<dbReference type="RefSeq" id="WP_169711644.1">
    <property type="nucleotide sequence ID" value="NZ_CP022347.1"/>
</dbReference>
<dbReference type="PANTHER" id="PTHR43585">
    <property type="entry name" value="FUMIPYRROLE BIOSYNTHESIS PROTEIN C"/>
    <property type="match status" value="1"/>
</dbReference>
<evidence type="ECO:0000256" key="1">
    <source>
        <dbReference type="ARBA" id="ARBA00022598"/>
    </source>
</evidence>
<accession>A0A222MZE0</accession>
<dbReference type="InterPro" id="IPR011761">
    <property type="entry name" value="ATP-grasp"/>
</dbReference>
<dbReference type="EMBL" id="CP022347">
    <property type="protein sequence ID" value="ASQ31060.1"/>
    <property type="molecule type" value="Genomic_DNA"/>
</dbReference>
<dbReference type="GO" id="GO:0046872">
    <property type="term" value="F:metal ion binding"/>
    <property type="evidence" value="ECO:0007669"/>
    <property type="project" value="InterPro"/>
</dbReference>
<dbReference type="PROSITE" id="PS50975">
    <property type="entry name" value="ATP_GRASP"/>
    <property type="match status" value="2"/>
</dbReference>
<evidence type="ECO:0000259" key="5">
    <source>
        <dbReference type="PROSITE" id="PS50975"/>
    </source>
</evidence>
<evidence type="ECO:0000256" key="4">
    <source>
        <dbReference type="PROSITE-ProRule" id="PRU00409"/>
    </source>
</evidence>
<dbReference type="InterPro" id="IPR052032">
    <property type="entry name" value="ATP-dep_AA_Ligase"/>
</dbReference>
<dbReference type="Gene3D" id="3.40.50.20">
    <property type="match status" value="1"/>
</dbReference>
<feature type="domain" description="ATP-grasp" evidence="5">
    <location>
        <begin position="82"/>
        <end position="130"/>
    </location>
</feature>
<dbReference type="GO" id="GO:0016874">
    <property type="term" value="F:ligase activity"/>
    <property type="evidence" value="ECO:0007669"/>
    <property type="project" value="UniProtKB-KW"/>
</dbReference>
<keyword evidence="1" id="KW-0436">Ligase</keyword>
<dbReference type="PANTHER" id="PTHR43585:SF2">
    <property type="entry name" value="ATP-GRASP ENZYME FSQD"/>
    <property type="match status" value="1"/>
</dbReference>
<keyword evidence="3 4" id="KW-0067">ATP-binding</keyword>
<dbReference type="Proteomes" id="UP000201169">
    <property type="component" value="Chromosome"/>
</dbReference>
<evidence type="ECO:0000256" key="3">
    <source>
        <dbReference type="ARBA" id="ARBA00022840"/>
    </source>
</evidence>
<feature type="domain" description="ATP-grasp" evidence="5">
    <location>
        <begin position="41"/>
        <end position="78"/>
    </location>
</feature>
<name>A0A222MZE0_9BACT</name>
<keyword evidence="2 4" id="KW-0547">Nucleotide-binding</keyword>
<dbReference type="SUPFAM" id="SSF56059">
    <property type="entry name" value="Glutathione synthetase ATP-binding domain-like"/>
    <property type="match status" value="1"/>
</dbReference>
<evidence type="ECO:0000313" key="6">
    <source>
        <dbReference type="EMBL" id="ASQ31060.1"/>
    </source>
</evidence>
<gene>
    <name evidence="6" type="ORF">CAV_1444</name>
</gene>
<sequence>MGAIPLNDWSLESATRINLHFNLPSLSLESVEKSRNKHKMKECFKKASLPVAKSFLLSYEKELDEAISKVGLPLVIKPYDLGIAHVEIKIKDDKAYIIEVGARTGGDGIMDQIENAFDVNPYFLHISSYLGKDLKDFTMPSAKRSCAIAFLKAREGKIKKINELKNIPKELSSIKITAKLGDESKVAKDWSAREGVVEFVFKELFKEKASCL</sequence>
<protein>
    <submittedName>
        <fullName evidence="6">ATP-grasp domain protein</fullName>
    </submittedName>
</protein>
<dbReference type="GO" id="GO:0005524">
    <property type="term" value="F:ATP binding"/>
    <property type="evidence" value="ECO:0007669"/>
    <property type="project" value="UniProtKB-UniRule"/>
</dbReference>
<reference evidence="6 7" key="1">
    <citation type="submission" date="2017-07" db="EMBL/GenBank/DDBJ databases">
        <title>Analysis of two Campylobacter avium genomes and identification of a novel hippuricase gene.</title>
        <authorList>
            <person name="Miller W.G."/>
            <person name="Chapman M.H."/>
            <person name="Yee E."/>
            <person name="Revez J."/>
            <person name="Bono J.L."/>
            <person name="Rossi M."/>
        </authorList>
    </citation>
    <scope>NUCLEOTIDE SEQUENCE [LARGE SCALE GENOMIC DNA]</scope>
    <source>
        <strain evidence="6 7">LMG 24591</strain>
    </source>
</reference>
<proteinExistence type="predicted"/>
<dbReference type="AlphaFoldDB" id="A0A222MZE0"/>
<keyword evidence="7" id="KW-1185">Reference proteome</keyword>
<dbReference type="KEGG" id="cavi:CAV_1444"/>
<dbReference type="Gene3D" id="3.30.470.20">
    <property type="entry name" value="ATP-grasp fold, B domain"/>
    <property type="match status" value="1"/>
</dbReference>
<organism evidence="6 7">
    <name type="scientific">Campylobacter avium LMG 24591</name>
    <dbReference type="NCBI Taxonomy" id="522484"/>
    <lineage>
        <taxon>Bacteria</taxon>
        <taxon>Pseudomonadati</taxon>
        <taxon>Campylobacterota</taxon>
        <taxon>Epsilonproteobacteria</taxon>
        <taxon>Campylobacterales</taxon>
        <taxon>Campylobacteraceae</taxon>
        <taxon>Campylobacter</taxon>
    </lineage>
</organism>